<comment type="subcellular location">
    <subcellularLocation>
        <location evidence="1">Cell membrane</location>
        <topology evidence="1">Single-pass type II membrane protein</topology>
    </subcellularLocation>
</comment>
<evidence type="ECO:0000256" key="3">
    <source>
        <dbReference type="ARBA" id="ARBA00022692"/>
    </source>
</evidence>
<keyword evidence="4 9" id="KW-1133">Transmembrane helix</keyword>
<evidence type="ECO:0000256" key="4">
    <source>
        <dbReference type="ARBA" id="ARBA00022989"/>
    </source>
</evidence>
<evidence type="ECO:0000256" key="9">
    <source>
        <dbReference type="SAM" id="Phobius"/>
    </source>
</evidence>
<keyword evidence="12" id="KW-1185">Reference proteome</keyword>
<evidence type="ECO:0000256" key="2">
    <source>
        <dbReference type="ARBA" id="ARBA00022475"/>
    </source>
</evidence>
<keyword evidence="2" id="KW-1003">Cell membrane</keyword>
<dbReference type="PIRSF" id="PIRSF006170">
    <property type="entry name" value="YfgM"/>
    <property type="match status" value="1"/>
</dbReference>
<evidence type="ECO:0000256" key="7">
    <source>
        <dbReference type="ARBA" id="ARBA00024197"/>
    </source>
</evidence>
<dbReference type="AlphaFoldDB" id="A0A941DY13"/>
<dbReference type="InterPro" id="IPR018704">
    <property type="entry name" value="SecYEG/CpoB_TPR"/>
</dbReference>
<dbReference type="SUPFAM" id="SSF48452">
    <property type="entry name" value="TPR-like"/>
    <property type="match status" value="1"/>
</dbReference>
<evidence type="ECO:0000256" key="1">
    <source>
        <dbReference type="ARBA" id="ARBA00004401"/>
    </source>
</evidence>
<dbReference type="InterPro" id="IPR011990">
    <property type="entry name" value="TPR-like_helical_dom_sf"/>
</dbReference>
<gene>
    <name evidence="11" type="ORF">KDM90_02265</name>
</gene>
<evidence type="ECO:0000313" key="11">
    <source>
        <dbReference type="EMBL" id="MBR7798835.1"/>
    </source>
</evidence>
<accession>A0A941DY13</accession>
<organism evidence="11 12">
    <name type="scientific">Undibacterium fentianense</name>
    <dbReference type="NCBI Taxonomy" id="2828728"/>
    <lineage>
        <taxon>Bacteria</taxon>
        <taxon>Pseudomonadati</taxon>
        <taxon>Pseudomonadota</taxon>
        <taxon>Betaproteobacteria</taxon>
        <taxon>Burkholderiales</taxon>
        <taxon>Oxalobacteraceae</taxon>
        <taxon>Undibacterium</taxon>
    </lineage>
</organism>
<keyword evidence="5 9" id="KW-0472">Membrane</keyword>
<feature type="transmembrane region" description="Helical" evidence="9">
    <location>
        <begin position="21"/>
        <end position="42"/>
    </location>
</feature>
<dbReference type="PANTHER" id="PTHR38035">
    <property type="entry name" value="UPF0070 PROTEIN YFGM"/>
    <property type="match status" value="1"/>
</dbReference>
<evidence type="ECO:0000256" key="6">
    <source>
        <dbReference type="ARBA" id="ARBA00023186"/>
    </source>
</evidence>
<feature type="domain" description="Ancillary SecYEG translocon subunit/Cell division coordinator CpoB TPR" evidence="10">
    <location>
        <begin position="15"/>
        <end position="208"/>
    </location>
</feature>
<evidence type="ECO:0000256" key="8">
    <source>
        <dbReference type="ARBA" id="ARBA00024235"/>
    </source>
</evidence>
<reference evidence="11" key="1">
    <citation type="submission" date="2021-04" db="EMBL/GenBank/DDBJ databases">
        <title>novel species isolated from subtropical streams in China.</title>
        <authorList>
            <person name="Lu H."/>
        </authorList>
    </citation>
    <scope>NUCLEOTIDE SEQUENCE</scope>
    <source>
        <strain evidence="11">FT137W</strain>
    </source>
</reference>
<comment type="caution">
    <text evidence="11">The sequence shown here is derived from an EMBL/GenBank/DDBJ whole genome shotgun (WGS) entry which is preliminary data.</text>
</comment>
<evidence type="ECO:0000256" key="5">
    <source>
        <dbReference type="ARBA" id="ARBA00023136"/>
    </source>
</evidence>
<dbReference type="GO" id="GO:0005886">
    <property type="term" value="C:plasma membrane"/>
    <property type="evidence" value="ECO:0007669"/>
    <property type="project" value="UniProtKB-SubCell"/>
</dbReference>
<dbReference type="Gene3D" id="1.25.40.10">
    <property type="entry name" value="Tetratricopeptide repeat domain"/>
    <property type="match status" value="1"/>
</dbReference>
<evidence type="ECO:0000313" key="12">
    <source>
        <dbReference type="Proteomes" id="UP000678545"/>
    </source>
</evidence>
<dbReference type="PANTHER" id="PTHR38035:SF1">
    <property type="entry name" value="ANCILLARY SECYEG TRANSLOCON SUBUNIT"/>
    <property type="match status" value="1"/>
</dbReference>
<dbReference type="EMBL" id="JAGSPJ010000001">
    <property type="protein sequence ID" value="MBR7798835.1"/>
    <property type="molecule type" value="Genomic_DNA"/>
</dbReference>
<dbReference type="Proteomes" id="UP000678545">
    <property type="component" value="Unassembled WGS sequence"/>
</dbReference>
<dbReference type="GO" id="GO:0044877">
    <property type="term" value="F:protein-containing complex binding"/>
    <property type="evidence" value="ECO:0007669"/>
    <property type="project" value="InterPro"/>
</dbReference>
<proteinExistence type="inferred from homology"/>
<keyword evidence="6" id="KW-0143">Chaperone</keyword>
<dbReference type="InterPro" id="IPR026039">
    <property type="entry name" value="YfgM"/>
</dbReference>
<protein>
    <recommendedName>
        <fullName evidence="8">Ancillary SecYEG translocon subunit</fullName>
    </recommendedName>
</protein>
<name>A0A941DY13_9BURK</name>
<sequence>MAYDLEEQEQIDTLKAWWKQYGNAVTWLLIAGLASFAGWTAWTNNQRSQAAQASAIYDEVQRAAALKEIAKVQGATANLIEKFSGTSYASMAALSAAKSAFDAGDLAGAKKHLQWVVDQGFSKEFQAIAKIRLGSVLLDEKKYEEALKVLAGDFSAEFESEALERRGDVLVAQNKLKEAREAYKVALDKMGEKHAGRQLVQIKLDALGGALDAKSTEHADKK</sequence>
<keyword evidence="3 9" id="KW-0812">Transmembrane</keyword>
<evidence type="ECO:0000259" key="10">
    <source>
        <dbReference type="Pfam" id="PF09976"/>
    </source>
</evidence>
<dbReference type="Pfam" id="PF09976">
    <property type="entry name" value="TPR_21"/>
    <property type="match status" value="1"/>
</dbReference>
<dbReference type="RefSeq" id="WP_212673965.1">
    <property type="nucleotide sequence ID" value="NZ_JAGSPJ010000001.1"/>
</dbReference>
<comment type="similarity">
    <text evidence="7">Belongs to the YfgM family.</text>
</comment>